<evidence type="ECO:0000313" key="3">
    <source>
        <dbReference type="Proteomes" id="UP000062043"/>
    </source>
</evidence>
<dbReference type="PATRIC" id="fig|1432656.3.peg.1580"/>
<dbReference type="STRING" id="1432656.X802_08095"/>
<name>A0A0X1KNE2_9EURY</name>
<keyword evidence="3" id="KW-1185">Reference proteome</keyword>
<feature type="transmembrane region" description="Helical" evidence="1">
    <location>
        <begin position="117"/>
        <end position="136"/>
    </location>
</feature>
<feature type="transmembrane region" description="Helical" evidence="1">
    <location>
        <begin position="142"/>
        <end position="159"/>
    </location>
</feature>
<accession>A0A0X1KNE2</accession>
<dbReference type="KEGG" id="tgy:X802_08095"/>
<dbReference type="AlphaFoldDB" id="A0A0X1KNE2"/>
<dbReference type="RefSeq" id="WP_062372596.1">
    <property type="nucleotide sequence ID" value="NZ_CP007140.1"/>
</dbReference>
<organism evidence="2 3">
    <name type="scientific">Thermococcus guaymasensis DSM 11113</name>
    <dbReference type="NCBI Taxonomy" id="1432656"/>
    <lineage>
        <taxon>Archaea</taxon>
        <taxon>Methanobacteriati</taxon>
        <taxon>Methanobacteriota</taxon>
        <taxon>Thermococci</taxon>
        <taxon>Thermococcales</taxon>
        <taxon>Thermococcaceae</taxon>
        <taxon>Thermococcus</taxon>
    </lineage>
</organism>
<sequence length="196" mass="21871">MKFINAVPILYYELNVPPERVREAFPSALEFKNPTEESFSIVEPPKENAGLLVIDLKGENRHVFVLPVGEELVLINDSLPRVFVVPRKGLGDVFRALAEDNLDEILDRGLGKKGKKWRFLIDFIATLAVVSIGEYFNLELGVWGAVLLGAVFGVVEYLLGPKKGNFRTLATELNEKTVKKAYEVSEKKGKVVKVSL</sequence>
<evidence type="ECO:0000313" key="2">
    <source>
        <dbReference type="EMBL" id="AJC72779.1"/>
    </source>
</evidence>
<dbReference type="Proteomes" id="UP000062043">
    <property type="component" value="Chromosome"/>
</dbReference>
<gene>
    <name evidence="2" type="ORF">X802_08095</name>
</gene>
<keyword evidence="1" id="KW-0472">Membrane</keyword>
<dbReference type="GeneID" id="27135614"/>
<reference evidence="2 3" key="1">
    <citation type="submission" date="2014-01" db="EMBL/GenBank/DDBJ databases">
        <title>Genome sequencing of Thermococcus guaymasensis.</title>
        <authorList>
            <person name="Zhang X."/>
            <person name="Alvare G."/>
            <person name="Fristensky B."/>
            <person name="Chen L."/>
            <person name="Suen T."/>
            <person name="Chen Q."/>
            <person name="Ma K."/>
        </authorList>
    </citation>
    <scope>NUCLEOTIDE SEQUENCE [LARGE SCALE GENOMIC DNA]</scope>
    <source>
        <strain evidence="2 3">DSM 11113</strain>
    </source>
</reference>
<proteinExistence type="predicted"/>
<keyword evidence="1" id="KW-1133">Transmembrane helix</keyword>
<keyword evidence="1" id="KW-0812">Transmembrane</keyword>
<dbReference type="EMBL" id="CP007140">
    <property type="protein sequence ID" value="AJC72779.1"/>
    <property type="molecule type" value="Genomic_DNA"/>
</dbReference>
<evidence type="ECO:0000256" key="1">
    <source>
        <dbReference type="SAM" id="Phobius"/>
    </source>
</evidence>
<dbReference type="OrthoDB" id="94237at2157"/>
<protein>
    <submittedName>
        <fullName evidence="2">Uncharacterized protein</fullName>
    </submittedName>
</protein>